<keyword evidence="1" id="KW-0880">Kelch repeat</keyword>
<dbReference type="Pfam" id="PF24681">
    <property type="entry name" value="Kelch_KLHDC2_KLHL20_DRC7"/>
    <property type="match status" value="1"/>
</dbReference>
<proteinExistence type="predicted"/>
<feature type="domain" description="IPT/TIG" evidence="3">
    <location>
        <begin position="226"/>
        <end position="306"/>
    </location>
</feature>
<accession>A0A371JV08</accession>
<feature type="domain" description="IPT/TIG" evidence="3">
    <location>
        <begin position="57"/>
        <end position="138"/>
    </location>
</feature>
<dbReference type="InterPro" id="IPR014756">
    <property type="entry name" value="Ig_E-set"/>
</dbReference>
<dbReference type="Gene3D" id="2.120.10.80">
    <property type="entry name" value="Kelch-type beta propeller"/>
    <property type="match status" value="1"/>
</dbReference>
<evidence type="ECO:0000313" key="5">
    <source>
        <dbReference type="Proteomes" id="UP000261828"/>
    </source>
</evidence>
<dbReference type="SUPFAM" id="SSF81296">
    <property type="entry name" value="E set domains"/>
    <property type="match status" value="3"/>
</dbReference>
<dbReference type="PANTHER" id="PTHR24412:SF497">
    <property type="entry name" value="KELCH-LIKE PROTEIN 18"/>
    <property type="match status" value="1"/>
</dbReference>
<evidence type="ECO:0000313" key="4">
    <source>
        <dbReference type="EMBL" id="RDY61655.1"/>
    </source>
</evidence>
<dbReference type="InterPro" id="IPR013783">
    <property type="entry name" value="Ig-like_fold"/>
</dbReference>
<sequence length="611" mass="65865">MAGQNHGQNPEFRGLRQFLNPKNQLTMKKKILFGLSLLALIFYVSCGKDDDPTPDPEVSISSFSPEMGEPDAEVSIIGKNFNTKASANTVKFNGTTATVTSATATQLKTTVPNGATTGKITVTVGSSTATSSSDFTVLEPQPAPQITGFSPPIVTKGDFVTIEGSNFGSDNQQISVYINEVQASIDWFNTAQIKIQVPADATTGKIKVVVGDQTATSSENLIIVFSPSINGFSPKEGEWGTKVVIDGANFSDTGNTVTINGVEAEIVNESSSQIEVNVPENSRTGPIVVSTSYGNSIDSDEDFTVFHGSWTQIADFGGGIRRDATAFVLDGVPYVGLGTGGTLIPDMDFWTYNHESDEWIDLNLDFSGYGHIGNSSFVIGQKAYITPGFLMNTGYGSDFWSFEPLEFTSIIDIFEGIARYNAVAFSIGTKGYYGTGNGEGGVSLKDFWEYNPGTGDWIQKADMGGETDLPRYAAIGVALEEEGKGYVGGGYSVNQNDDHVPVKDFWEYDPNMDSWTRKADIGGLEAPVRASPTAFTIGNKIYVGLGYDDNDNNLYDFWEYDSTTDTWVKVANFPGAPREKAVAFVLDGKAYVGLGYDGDQLSDFWVFDPGN</sequence>
<organism evidence="4 5">
    <name type="scientific">Flagellimonas nanhaiensis</name>
    <dbReference type="NCBI Taxonomy" id="2292706"/>
    <lineage>
        <taxon>Bacteria</taxon>
        <taxon>Pseudomonadati</taxon>
        <taxon>Bacteroidota</taxon>
        <taxon>Flavobacteriia</taxon>
        <taxon>Flavobacteriales</taxon>
        <taxon>Flavobacteriaceae</taxon>
        <taxon>Flagellimonas</taxon>
    </lineage>
</organism>
<dbReference type="SMART" id="SM00429">
    <property type="entry name" value="IPT"/>
    <property type="match status" value="3"/>
</dbReference>
<keyword evidence="5" id="KW-1185">Reference proteome</keyword>
<gene>
    <name evidence="4" type="ORF">DX873_05745</name>
</gene>
<comment type="caution">
    <text evidence="4">The sequence shown here is derived from an EMBL/GenBank/DDBJ whole genome shotgun (WGS) entry which is preliminary data.</text>
</comment>
<name>A0A371JV08_9FLAO</name>
<evidence type="ECO:0000256" key="1">
    <source>
        <dbReference type="ARBA" id="ARBA00022441"/>
    </source>
</evidence>
<evidence type="ECO:0000259" key="3">
    <source>
        <dbReference type="SMART" id="SM00429"/>
    </source>
</evidence>
<dbReference type="InterPro" id="IPR015915">
    <property type="entry name" value="Kelch-typ_b-propeller"/>
</dbReference>
<dbReference type="SUPFAM" id="SSF117281">
    <property type="entry name" value="Kelch motif"/>
    <property type="match status" value="2"/>
</dbReference>
<dbReference type="AlphaFoldDB" id="A0A371JV08"/>
<dbReference type="EMBL" id="QTJX01000001">
    <property type="protein sequence ID" value="RDY61655.1"/>
    <property type="molecule type" value="Genomic_DNA"/>
</dbReference>
<dbReference type="Pfam" id="PF01833">
    <property type="entry name" value="TIG"/>
    <property type="match status" value="3"/>
</dbReference>
<dbReference type="Gene3D" id="2.60.40.10">
    <property type="entry name" value="Immunoglobulins"/>
    <property type="match status" value="3"/>
</dbReference>
<keyword evidence="2" id="KW-0677">Repeat</keyword>
<protein>
    <recommendedName>
        <fullName evidence="3">IPT/TIG domain-containing protein</fullName>
    </recommendedName>
</protein>
<dbReference type="Proteomes" id="UP000261828">
    <property type="component" value="Unassembled WGS sequence"/>
</dbReference>
<dbReference type="InterPro" id="IPR002909">
    <property type="entry name" value="IPT_dom"/>
</dbReference>
<feature type="domain" description="IPT/TIG" evidence="3">
    <location>
        <begin position="143"/>
        <end position="224"/>
    </location>
</feature>
<dbReference type="PANTHER" id="PTHR24412">
    <property type="entry name" value="KELCH PROTEIN"/>
    <property type="match status" value="1"/>
</dbReference>
<dbReference type="CDD" id="cd00603">
    <property type="entry name" value="IPT_PCSR"/>
    <property type="match status" value="1"/>
</dbReference>
<evidence type="ECO:0000256" key="2">
    <source>
        <dbReference type="ARBA" id="ARBA00022737"/>
    </source>
</evidence>
<reference evidence="4 5" key="1">
    <citation type="submission" date="2018-08" db="EMBL/GenBank/DDBJ databases">
        <title>Muricauda nanhaiensis sp. nov., isolated from seawater of the South China Sea.</title>
        <authorList>
            <person name="Dang Y."/>
        </authorList>
    </citation>
    <scope>NUCLEOTIDE SEQUENCE [LARGE SCALE GENOMIC DNA]</scope>
    <source>
        <strain evidence="4 5">SM1704</strain>
    </source>
</reference>